<accession>A0A7R9ASW1</accession>
<reference evidence="2" key="1">
    <citation type="submission" date="2020-11" db="EMBL/GenBank/DDBJ databases">
        <authorList>
            <person name="Tran Van P."/>
        </authorList>
    </citation>
    <scope>NUCLEOTIDE SEQUENCE</scope>
</reference>
<proteinExistence type="predicted"/>
<evidence type="ECO:0008006" key="3">
    <source>
        <dbReference type="Google" id="ProtNLM"/>
    </source>
</evidence>
<sequence>MIAWYKRVTLVLDWIAGDDRVKEVNPHLCGGRGENHLGKTTPSSPDSDSNLDLPVLGKSGSTRLAHWLKDVDARMQFGITYGRTRGFINQGDALILVSGWRAGAGFTNTLRVVYASGEGVQVPLTRHNGDKRKSLCLILLVQHIPHARNSCNLHRASYQQDDTGCKGSSTNSQMYCVLCVAEFHWCLAVTNLLKQDHLPCCVHY</sequence>
<dbReference type="AlphaFoldDB" id="A0A7R9ASW1"/>
<name>A0A7R9ASW1_TIMSH</name>
<feature type="compositionally biased region" description="Low complexity" evidence="1">
    <location>
        <begin position="42"/>
        <end position="52"/>
    </location>
</feature>
<dbReference type="EMBL" id="OC001470">
    <property type="protein sequence ID" value="CAD7259991.1"/>
    <property type="molecule type" value="Genomic_DNA"/>
</dbReference>
<gene>
    <name evidence="2" type="ORF">TSIB3V08_LOCUS4184</name>
</gene>
<dbReference type="Gene3D" id="3.40.1380.20">
    <property type="entry name" value="Pyruvate kinase, C-terminal domain"/>
    <property type="match status" value="1"/>
</dbReference>
<dbReference type="SUPFAM" id="SSF52935">
    <property type="entry name" value="PK C-terminal domain-like"/>
    <property type="match status" value="1"/>
</dbReference>
<protein>
    <recommendedName>
        <fullName evidence="3">Pyruvate kinase</fullName>
    </recommendedName>
</protein>
<evidence type="ECO:0000256" key="1">
    <source>
        <dbReference type="SAM" id="MobiDB-lite"/>
    </source>
</evidence>
<feature type="region of interest" description="Disordered" evidence="1">
    <location>
        <begin position="27"/>
        <end position="52"/>
    </location>
</feature>
<organism evidence="2">
    <name type="scientific">Timema shepardi</name>
    <name type="common">Walking stick</name>
    <dbReference type="NCBI Taxonomy" id="629360"/>
    <lineage>
        <taxon>Eukaryota</taxon>
        <taxon>Metazoa</taxon>
        <taxon>Ecdysozoa</taxon>
        <taxon>Arthropoda</taxon>
        <taxon>Hexapoda</taxon>
        <taxon>Insecta</taxon>
        <taxon>Pterygota</taxon>
        <taxon>Neoptera</taxon>
        <taxon>Polyneoptera</taxon>
        <taxon>Phasmatodea</taxon>
        <taxon>Timematodea</taxon>
        <taxon>Timematoidea</taxon>
        <taxon>Timematidae</taxon>
        <taxon>Timema</taxon>
    </lineage>
</organism>
<evidence type="ECO:0000313" key="2">
    <source>
        <dbReference type="EMBL" id="CAD7259991.1"/>
    </source>
</evidence>
<dbReference type="InterPro" id="IPR036918">
    <property type="entry name" value="Pyrv_Knase_C_sf"/>
</dbReference>